<protein>
    <submittedName>
        <fullName evidence="3 4">Uncharacterized protein</fullName>
    </submittedName>
</protein>
<proteinExistence type="predicted"/>
<reference evidence="3 5" key="1">
    <citation type="journal article" date="2012" name="Nature">
        <title>Algal genomes reveal evolutionary mosaicism and the fate of nucleomorphs.</title>
        <authorList>
            <consortium name="DOE Joint Genome Institute"/>
            <person name="Curtis B.A."/>
            <person name="Tanifuji G."/>
            <person name="Burki F."/>
            <person name="Gruber A."/>
            <person name="Irimia M."/>
            <person name="Maruyama S."/>
            <person name="Arias M.C."/>
            <person name="Ball S.G."/>
            <person name="Gile G.H."/>
            <person name="Hirakawa Y."/>
            <person name="Hopkins J.F."/>
            <person name="Kuo A."/>
            <person name="Rensing S.A."/>
            <person name="Schmutz J."/>
            <person name="Symeonidi A."/>
            <person name="Elias M."/>
            <person name="Eveleigh R.J."/>
            <person name="Herman E.K."/>
            <person name="Klute M.J."/>
            <person name="Nakayama T."/>
            <person name="Obornik M."/>
            <person name="Reyes-Prieto A."/>
            <person name="Armbrust E.V."/>
            <person name="Aves S.J."/>
            <person name="Beiko R.G."/>
            <person name="Coutinho P."/>
            <person name="Dacks J.B."/>
            <person name="Durnford D.G."/>
            <person name="Fast N.M."/>
            <person name="Green B.R."/>
            <person name="Grisdale C.J."/>
            <person name="Hempel F."/>
            <person name="Henrissat B."/>
            <person name="Hoppner M.P."/>
            <person name="Ishida K."/>
            <person name="Kim E."/>
            <person name="Koreny L."/>
            <person name="Kroth P.G."/>
            <person name="Liu Y."/>
            <person name="Malik S.B."/>
            <person name="Maier U.G."/>
            <person name="McRose D."/>
            <person name="Mock T."/>
            <person name="Neilson J.A."/>
            <person name="Onodera N.T."/>
            <person name="Poole A.M."/>
            <person name="Pritham E.J."/>
            <person name="Richards T.A."/>
            <person name="Rocap G."/>
            <person name="Roy S.W."/>
            <person name="Sarai C."/>
            <person name="Schaack S."/>
            <person name="Shirato S."/>
            <person name="Slamovits C.H."/>
            <person name="Spencer D.F."/>
            <person name="Suzuki S."/>
            <person name="Worden A.Z."/>
            <person name="Zauner S."/>
            <person name="Barry K."/>
            <person name="Bell C."/>
            <person name="Bharti A.K."/>
            <person name="Crow J.A."/>
            <person name="Grimwood J."/>
            <person name="Kramer R."/>
            <person name="Lindquist E."/>
            <person name="Lucas S."/>
            <person name="Salamov A."/>
            <person name="McFadden G.I."/>
            <person name="Lane C.E."/>
            <person name="Keeling P.J."/>
            <person name="Gray M.W."/>
            <person name="Grigoriev I.V."/>
            <person name="Archibald J.M."/>
        </authorList>
    </citation>
    <scope>NUCLEOTIDE SEQUENCE</scope>
    <source>
        <strain evidence="3 5">CCMP2712</strain>
    </source>
</reference>
<evidence type="ECO:0000256" key="1">
    <source>
        <dbReference type="SAM" id="Coils"/>
    </source>
</evidence>
<evidence type="ECO:0000313" key="4">
    <source>
        <dbReference type="EnsemblProtists" id="EKX35001"/>
    </source>
</evidence>
<feature type="region of interest" description="Disordered" evidence="2">
    <location>
        <begin position="261"/>
        <end position="294"/>
    </location>
</feature>
<keyword evidence="5" id="KW-1185">Reference proteome</keyword>
<accession>L1IFG3</accession>
<evidence type="ECO:0000313" key="3">
    <source>
        <dbReference type="EMBL" id="EKX35001.1"/>
    </source>
</evidence>
<dbReference type="GeneID" id="17291727"/>
<name>L1IFG3_GUITC</name>
<sequence>MPAIEPFDRPQVDGSGDAYKSWKTDEEEDFLFERSVRPDRAEPVTSPLVDEKLEDSPRERSKRRVQPSSFAIRLHPTKRKEEEEAVCRCPGCGANISLLNPLQARDIEVAQRQVLRAVMVEDVTPRGNSTKFRVMLDREGRRRKDEEERNARLLAEQGRLKKQIQSLGDELEEARKQIEFFQEQARRMEQNFDHVVLLSRPATANAQEEIVPFPSSSSAAAVSLRPCSGALLARREGKEGGRDSTGSFLFTPRTSDAAVLFRRHTGSQKPKTNMSSIRPASSRPGESTVKSKDVAEKLGLQSKLPRIQKRWAMWMWQSYHIEQGLSTWKECASGSIMLRRFTQTRELNEKNQEREEEEETGKEGRGAGEGEDELIYFLNITWSRVVHMIIEKYLLDHAEALKRIHKDKEEVSAEENALKAVTGRNQNKNPADPQQIANSIILEDGTKIEILTQVQQLGDKFTSFFPMIDATEAEIKREEQEKEEQDKRAKDAENSRLRSMLESLQAQATAVRAGRRW</sequence>
<dbReference type="AlphaFoldDB" id="L1IFG3"/>
<dbReference type="KEGG" id="gtt:GUITHDRAFT_146827"/>
<reference evidence="5" key="2">
    <citation type="submission" date="2012-11" db="EMBL/GenBank/DDBJ databases">
        <authorList>
            <person name="Kuo A."/>
            <person name="Curtis B.A."/>
            <person name="Tanifuji G."/>
            <person name="Burki F."/>
            <person name="Gruber A."/>
            <person name="Irimia M."/>
            <person name="Maruyama S."/>
            <person name="Arias M.C."/>
            <person name="Ball S.G."/>
            <person name="Gile G.H."/>
            <person name="Hirakawa Y."/>
            <person name="Hopkins J.F."/>
            <person name="Rensing S.A."/>
            <person name="Schmutz J."/>
            <person name="Symeonidi A."/>
            <person name="Elias M."/>
            <person name="Eveleigh R.J."/>
            <person name="Herman E.K."/>
            <person name="Klute M.J."/>
            <person name="Nakayama T."/>
            <person name="Obornik M."/>
            <person name="Reyes-Prieto A."/>
            <person name="Armbrust E.V."/>
            <person name="Aves S.J."/>
            <person name="Beiko R.G."/>
            <person name="Coutinho P."/>
            <person name="Dacks J.B."/>
            <person name="Durnford D.G."/>
            <person name="Fast N.M."/>
            <person name="Green B.R."/>
            <person name="Grisdale C."/>
            <person name="Hempe F."/>
            <person name="Henrissat B."/>
            <person name="Hoppner M.P."/>
            <person name="Ishida K.-I."/>
            <person name="Kim E."/>
            <person name="Koreny L."/>
            <person name="Kroth P.G."/>
            <person name="Liu Y."/>
            <person name="Malik S.-B."/>
            <person name="Maier U.G."/>
            <person name="McRose D."/>
            <person name="Mock T."/>
            <person name="Neilson J.A."/>
            <person name="Onodera N.T."/>
            <person name="Poole A.M."/>
            <person name="Pritham E.J."/>
            <person name="Richards T.A."/>
            <person name="Rocap G."/>
            <person name="Roy S.W."/>
            <person name="Sarai C."/>
            <person name="Schaack S."/>
            <person name="Shirato S."/>
            <person name="Slamovits C.H."/>
            <person name="Spencer D.F."/>
            <person name="Suzuki S."/>
            <person name="Worden A.Z."/>
            <person name="Zauner S."/>
            <person name="Barry K."/>
            <person name="Bell C."/>
            <person name="Bharti A.K."/>
            <person name="Crow J.A."/>
            <person name="Grimwood J."/>
            <person name="Kramer R."/>
            <person name="Lindquist E."/>
            <person name="Lucas S."/>
            <person name="Salamov A."/>
            <person name="McFadden G.I."/>
            <person name="Lane C.E."/>
            <person name="Keeling P.J."/>
            <person name="Gray M.W."/>
            <person name="Grigoriev I.V."/>
            <person name="Archibald J.M."/>
        </authorList>
    </citation>
    <scope>NUCLEOTIDE SEQUENCE</scope>
    <source>
        <strain evidence="5">CCMP2712</strain>
    </source>
</reference>
<feature type="region of interest" description="Disordered" evidence="2">
    <location>
        <begin position="477"/>
        <end position="498"/>
    </location>
</feature>
<evidence type="ECO:0000313" key="5">
    <source>
        <dbReference type="Proteomes" id="UP000011087"/>
    </source>
</evidence>
<feature type="compositionally biased region" description="Basic and acidic residues" evidence="2">
    <location>
        <begin position="49"/>
        <end position="59"/>
    </location>
</feature>
<dbReference type="Proteomes" id="UP000011087">
    <property type="component" value="Unassembled WGS sequence"/>
</dbReference>
<reference evidence="4" key="3">
    <citation type="submission" date="2015-06" db="UniProtKB">
        <authorList>
            <consortium name="EnsemblProtists"/>
        </authorList>
    </citation>
    <scope>IDENTIFICATION</scope>
</reference>
<dbReference type="RefSeq" id="XP_005821981.1">
    <property type="nucleotide sequence ID" value="XM_005821924.1"/>
</dbReference>
<organism evidence="3">
    <name type="scientific">Guillardia theta (strain CCMP2712)</name>
    <name type="common">Cryptophyte</name>
    <dbReference type="NCBI Taxonomy" id="905079"/>
    <lineage>
        <taxon>Eukaryota</taxon>
        <taxon>Cryptophyceae</taxon>
        <taxon>Pyrenomonadales</taxon>
        <taxon>Geminigeraceae</taxon>
        <taxon>Guillardia</taxon>
    </lineage>
</organism>
<feature type="region of interest" description="Disordered" evidence="2">
    <location>
        <begin position="347"/>
        <end position="368"/>
    </location>
</feature>
<dbReference type="HOGENOM" id="CLU_527297_0_0_1"/>
<keyword evidence="1" id="KW-0175">Coiled coil</keyword>
<feature type="compositionally biased region" description="Basic and acidic residues" evidence="2">
    <location>
        <begin position="31"/>
        <end position="42"/>
    </location>
</feature>
<dbReference type="EnsemblProtists" id="EKX35001">
    <property type="protein sequence ID" value="EKX35001"/>
    <property type="gene ID" value="GUITHDRAFT_146827"/>
</dbReference>
<dbReference type="EMBL" id="JH993099">
    <property type="protein sequence ID" value="EKX35001.1"/>
    <property type="molecule type" value="Genomic_DNA"/>
</dbReference>
<feature type="compositionally biased region" description="Basic and acidic residues" evidence="2">
    <location>
        <begin position="477"/>
        <end position="496"/>
    </location>
</feature>
<feature type="region of interest" description="Disordered" evidence="2">
    <location>
        <begin position="1"/>
        <end position="68"/>
    </location>
</feature>
<dbReference type="PaxDb" id="55529-EKX35001"/>
<feature type="compositionally biased region" description="Polar residues" evidence="2">
    <location>
        <begin position="267"/>
        <end position="279"/>
    </location>
</feature>
<feature type="compositionally biased region" description="Basic and acidic residues" evidence="2">
    <location>
        <begin position="1"/>
        <end position="11"/>
    </location>
</feature>
<gene>
    <name evidence="3" type="ORF">GUITHDRAFT_146827</name>
</gene>
<feature type="coiled-coil region" evidence="1">
    <location>
        <begin position="136"/>
        <end position="191"/>
    </location>
</feature>
<evidence type="ECO:0000256" key="2">
    <source>
        <dbReference type="SAM" id="MobiDB-lite"/>
    </source>
</evidence>